<dbReference type="AlphaFoldDB" id="A0A135UPB5"/>
<evidence type="ECO:0000313" key="2">
    <source>
        <dbReference type="EMBL" id="KXH62226.1"/>
    </source>
</evidence>
<accession>A0A135UPB5</accession>
<sequence length="111" mass="12317">MIHHCRCDTTPSSIRTTLSHPMLPVTTPSTHLDIPACSSPVLKRGGRFPWANRKSHIRTPGLPTTDRPPATYRDGRTGPMSPPSYYTSLCGTWPRDGHTMRYPAAHQPASR</sequence>
<organism evidence="2 3">
    <name type="scientific">Colletotrichum nymphaeae SA-01</name>
    <dbReference type="NCBI Taxonomy" id="1460502"/>
    <lineage>
        <taxon>Eukaryota</taxon>
        <taxon>Fungi</taxon>
        <taxon>Dikarya</taxon>
        <taxon>Ascomycota</taxon>
        <taxon>Pezizomycotina</taxon>
        <taxon>Sordariomycetes</taxon>
        <taxon>Hypocreomycetidae</taxon>
        <taxon>Glomerellales</taxon>
        <taxon>Glomerellaceae</taxon>
        <taxon>Colletotrichum</taxon>
        <taxon>Colletotrichum acutatum species complex</taxon>
    </lineage>
</organism>
<evidence type="ECO:0000256" key="1">
    <source>
        <dbReference type="SAM" id="MobiDB-lite"/>
    </source>
</evidence>
<evidence type="ECO:0000313" key="3">
    <source>
        <dbReference type="Proteomes" id="UP000070054"/>
    </source>
</evidence>
<keyword evidence="3" id="KW-1185">Reference proteome</keyword>
<protein>
    <submittedName>
        <fullName evidence="2">Uncharacterized protein</fullName>
    </submittedName>
</protein>
<proteinExistence type="predicted"/>
<dbReference type="EMBL" id="JEMN01000316">
    <property type="protein sequence ID" value="KXH62226.1"/>
    <property type="molecule type" value="Genomic_DNA"/>
</dbReference>
<reference evidence="2 3" key="1">
    <citation type="submission" date="2014-02" db="EMBL/GenBank/DDBJ databases">
        <title>The genome sequence of Colletotrichum nymphaeae SA-01.</title>
        <authorList>
            <person name="Baroncelli R."/>
            <person name="Thon M.R."/>
        </authorList>
    </citation>
    <scope>NUCLEOTIDE SEQUENCE [LARGE SCALE GENOMIC DNA]</scope>
    <source>
        <strain evidence="2 3">SA-01</strain>
    </source>
</reference>
<dbReference type="Proteomes" id="UP000070054">
    <property type="component" value="Unassembled WGS sequence"/>
</dbReference>
<name>A0A135UPB5_9PEZI</name>
<feature type="region of interest" description="Disordered" evidence="1">
    <location>
        <begin position="48"/>
        <end position="80"/>
    </location>
</feature>
<comment type="caution">
    <text evidence="2">The sequence shown here is derived from an EMBL/GenBank/DDBJ whole genome shotgun (WGS) entry which is preliminary data.</text>
</comment>
<gene>
    <name evidence="2" type="ORF">CNYM01_13938</name>
</gene>